<keyword evidence="1" id="KW-1133">Transmembrane helix</keyword>
<dbReference type="EMBL" id="AGCN01000018">
    <property type="protein sequence ID" value="EHN61887.1"/>
    <property type="molecule type" value="Genomic_DNA"/>
</dbReference>
<protein>
    <recommendedName>
        <fullName evidence="2">DUF4064 domain-containing protein</fullName>
    </recommendedName>
</protein>
<gene>
    <name evidence="3" type="ORF">HMPREF0557_01046</name>
</gene>
<reference evidence="3 4" key="1">
    <citation type="submission" date="2011-08" db="EMBL/GenBank/DDBJ databases">
        <authorList>
            <person name="Weinstock G."/>
            <person name="Sodergren E."/>
            <person name="Clifton S."/>
            <person name="Fulton L."/>
            <person name="Fulton B."/>
            <person name="Courtney L."/>
            <person name="Fronick C."/>
            <person name="Harrison M."/>
            <person name="Strong C."/>
            <person name="Farmer C."/>
            <person name="Delahaunty K."/>
            <person name="Markovic C."/>
            <person name="Hall O."/>
            <person name="Minx P."/>
            <person name="Tomlinson C."/>
            <person name="Mitreva M."/>
            <person name="Hou S."/>
            <person name="Chen J."/>
            <person name="Wollam A."/>
            <person name="Pepin K.H."/>
            <person name="Johnson M."/>
            <person name="Bhonagiri V."/>
            <person name="Zhang X."/>
            <person name="Suruliraj S."/>
            <person name="Warren W."/>
            <person name="Chinwalla A."/>
            <person name="Mardis E.R."/>
            <person name="Wilson R.K."/>
        </authorList>
    </citation>
    <scope>NUCLEOTIDE SEQUENCE [LARGE SCALE GENOMIC DNA]</scope>
    <source>
        <strain evidence="3 4">ATCC 33091</strain>
    </source>
</reference>
<dbReference type="Proteomes" id="UP000003597">
    <property type="component" value="Unassembled WGS sequence"/>
</dbReference>
<evidence type="ECO:0000259" key="2">
    <source>
        <dbReference type="Pfam" id="PF13273"/>
    </source>
</evidence>
<feature type="transmembrane region" description="Helical" evidence="1">
    <location>
        <begin position="80"/>
        <end position="108"/>
    </location>
</feature>
<keyword evidence="1" id="KW-0472">Membrane</keyword>
<evidence type="ECO:0000313" key="4">
    <source>
        <dbReference type="Proteomes" id="UP000003597"/>
    </source>
</evidence>
<sequence length="166" mass="18607">MNFLILPFGQRRFHGTLVRRIIIQMEDLMNRQTEFILLIIGASFSIITFFAAALYALIFGFSAIVLSGSPMTYGGSEEMIMSWIFTFFSIIAVIFTVASAVFGFIGAFKIKNNSSKVKTIAVCFIVLGGLQVFSIQGILFLIAGILTLTKKEYKTNFRENEGIKWE</sequence>
<evidence type="ECO:0000313" key="3">
    <source>
        <dbReference type="EMBL" id="EHN61887.1"/>
    </source>
</evidence>
<organism evidence="3 4">
    <name type="scientific">Listeria innocua ATCC 33091</name>
    <dbReference type="NCBI Taxonomy" id="1002366"/>
    <lineage>
        <taxon>Bacteria</taxon>
        <taxon>Bacillati</taxon>
        <taxon>Bacillota</taxon>
        <taxon>Bacilli</taxon>
        <taxon>Bacillales</taxon>
        <taxon>Listeriaceae</taxon>
        <taxon>Listeria</taxon>
    </lineage>
</organism>
<feature type="transmembrane region" description="Helical" evidence="1">
    <location>
        <begin position="120"/>
        <end position="146"/>
    </location>
</feature>
<dbReference type="Pfam" id="PF13273">
    <property type="entry name" value="DUF4064"/>
    <property type="match status" value="1"/>
</dbReference>
<evidence type="ECO:0000256" key="1">
    <source>
        <dbReference type="SAM" id="Phobius"/>
    </source>
</evidence>
<name>A0AB72ZAK2_LISIO</name>
<keyword evidence="1" id="KW-0812">Transmembrane</keyword>
<feature type="transmembrane region" description="Helical" evidence="1">
    <location>
        <begin position="35"/>
        <end position="68"/>
    </location>
</feature>
<comment type="caution">
    <text evidence="3">The sequence shown here is derived from an EMBL/GenBank/DDBJ whole genome shotgun (WGS) entry which is preliminary data.</text>
</comment>
<proteinExistence type="predicted"/>
<feature type="domain" description="DUF4064" evidence="2">
    <location>
        <begin position="30"/>
        <end position="134"/>
    </location>
</feature>
<keyword evidence="4" id="KW-1185">Reference proteome</keyword>
<accession>A0AB72ZAK2</accession>
<dbReference type="InterPro" id="IPR025273">
    <property type="entry name" value="DUF4064"/>
</dbReference>
<dbReference type="AlphaFoldDB" id="A0AB72ZAK2"/>